<dbReference type="Proteomes" id="UP001620645">
    <property type="component" value="Unassembled WGS sequence"/>
</dbReference>
<keyword evidence="3" id="KW-1185">Reference proteome</keyword>
<evidence type="ECO:0000256" key="1">
    <source>
        <dbReference type="SAM" id="Coils"/>
    </source>
</evidence>
<reference evidence="2 3" key="1">
    <citation type="submission" date="2024-10" db="EMBL/GenBank/DDBJ databases">
        <authorList>
            <person name="Kim D."/>
        </authorList>
    </citation>
    <scope>NUCLEOTIDE SEQUENCE [LARGE SCALE GENOMIC DNA]</scope>
    <source>
        <strain evidence="2">Taebaek</strain>
    </source>
</reference>
<evidence type="ECO:0000313" key="3">
    <source>
        <dbReference type="Proteomes" id="UP001620645"/>
    </source>
</evidence>
<gene>
    <name evidence="2" type="ORF">niasHS_016784</name>
</gene>
<proteinExistence type="predicted"/>
<organism evidence="2 3">
    <name type="scientific">Heterodera schachtii</name>
    <name type="common">Sugarbeet cyst nematode worm</name>
    <name type="synonym">Tylenchus schachtii</name>
    <dbReference type="NCBI Taxonomy" id="97005"/>
    <lineage>
        <taxon>Eukaryota</taxon>
        <taxon>Metazoa</taxon>
        <taxon>Ecdysozoa</taxon>
        <taxon>Nematoda</taxon>
        <taxon>Chromadorea</taxon>
        <taxon>Rhabditida</taxon>
        <taxon>Tylenchina</taxon>
        <taxon>Tylenchomorpha</taxon>
        <taxon>Tylenchoidea</taxon>
        <taxon>Heteroderidae</taxon>
        <taxon>Heteroderinae</taxon>
        <taxon>Heterodera</taxon>
    </lineage>
</organism>
<protein>
    <submittedName>
        <fullName evidence="2">Uncharacterized protein</fullName>
    </submittedName>
</protein>
<evidence type="ECO:0000313" key="2">
    <source>
        <dbReference type="EMBL" id="KAL3067818.1"/>
    </source>
</evidence>
<dbReference type="EMBL" id="JBICCN010000458">
    <property type="protein sequence ID" value="KAL3067818.1"/>
    <property type="molecule type" value="Genomic_DNA"/>
</dbReference>
<sequence>MRRKWEGGERLSAQVQQLQQMDAQLENEKRMLERTVLMKVEPMDMEDSTAELPGIQGGGGQHWPLDFEVAFCMEKM</sequence>
<feature type="coiled-coil region" evidence="1">
    <location>
        <begin position="8"/>
        <end position="35"/>
    </location>
</feature>
<comment type="caution">
    <text evidence="2">The sequence shown here is derived from an EMBL/GenBank/DDBJ whole genome shotgun (WGS) entry which is preliminary data.</text>
</comment>
<name>A0ABD2I3Z3_HETSC</name>
<dbReference type="AlphaFoldDB" id="A0ABD2I3Z3"/>
<keyword evidence="1" id="KW-0175">Coiled coil</keyword>
<accession>A0ABD2I3Z3</accession>